<dbReference type="PROSITE" id="PS51257">
    <property type="entry name" value="PROKAR_LIPOPROTEIN"/>
    <property type="match status" value="1"/>
</dbReference>
<dbReference type="PATRIC" id="fig|502682.8.peg.185"/>
<organism evidence="1 2">
    <name type="scientific">Aurantiacibacter gangjinensis</name>
    <dbReference type="NCBI Taxonomy" id="502682"/>
    <lineage>
        <taxon>Bacteria</taxon>
        <taxon>Pseudomonadati</taxon>
        <taxon>Pseudomonadota</taxon>
        <taxon>Alphaproteobacteria</taxon>
        <taxon>Sphingomonadales</taxon>
        <taxon>Erythrobacteraceae</taxon>
        <taxon>Aurantiacibacter</taxon>
    </lineage>
</organism>
<sequence>MRAAAVFASAAGAALVAACEEPVPNVEAMAPPAATETVSEQATVRHGCQPDNDGQFNSIRNAHVTYGDVSVDDVVVQFHVDGLQLYGGDGVSPGVFWDIVSIRCPNTSSDHSDLPADFRTRSFEAQMQVLRERLAATLMQYAEDCAIDIPPEPFLGPGLEAFLGEAGQGMWLEADGNSYRTIGG</sequence>
<name>A0A0G9MTP3_9SPHN</name>
<evidence type="ECO:0000313" key="1">
    <source>
        <dbReference type="EMBL" id="KLE32648.1"/>
    </source>
</evidence>
<gene>
    <name evidence="1" type="ORF">AAW01_00895</name>
</gene>
<evidence type="ECO:0000313" key="2">
    <source>
        <dbReference type="Proteomes" id="UP000053070"/>
    </source>
</evidence>
<accession>A0A0G9MTP3</accession>
<dbReference type="STRING" id="502682.BMF35_a1604"/>
<dbReference type="RefSeq" id="WP_047005499.1">
    <property type="nucleotide sequence ID" value="NZ_CP018097.1"/>
</dbReference>
<dbReference type="KEGG" id="egn:BMF35_a1604"/>
<reference evidence="1 2" key="1">
    <citation type="submission" date="2015-04" db="EMBL/GenBank/DDBJ databases">
        <title>The draft genome sequence of Erythrobacr gangjinensis K7-2.</title>
        <authorList>
            <person name="Zhuang L."/>
            <person name="Liu Y."/>
            <person name="Shao Z."/>
        </authorList>
    </citation>
    <scope>NUCLEOTIDE SEQUENCE [LARGE SCALE GENOMIC DNA]</scope>
    <source>
        <strain evidence="1 2">K7-2</strain>
    </source>
</reference>
<proteinExistence type="predicted"/>
<dbReference type="AlphaFoldDB" id="A0A0G9MTP3"/>
<keyword evidence="2" id="KW-1185">Reference proteome</keyword>
<dbReference type="Proteomes" id="UP000053070">
    <property type="component" value="Unassembled WGS sequence"/>
</dbReference>
<protein>
    <submittedName>
        <fullName evidence="1">Uncharacterized protein</fullName>
    </submittedName>
</protein>
<comment type="caution">
    <text evidence="1">The sequence shown here is derived from an EMBL/GenBank/DDBJ whole genome shotgun (WGS) entry which is preliminary data.</text>
</comment>
<dbReference type="EMBL" id="LBHC01000001">
    <property type="protein sequence ID" value="KLE32648.1"/>
    <property type="molecule type" value="Genomic_DNA"/>
</dbReference>